<dbReference type="AlphaFoldDB" id="A0A080ZJV9"/>
<accession>A0A080ZJV9</accession>
<name>A0A080ZJV9_PHYNI</name>
<evidence type="ECO:0000313" key="2">
    <source>
        <dbReference type="Proteomes" id="UP000028582"/>
    </source>
</evidence>
<gene>
    <name evidence="1" type="ORF">F444_16024</name>
</gene>
<sequence length="40" mass="4585">MPGTFKEKVIIPQLNGYRAVPIQIPYVTDKAAIRTEQLWV</sequence>
<organism evidence="1 2">
    <name type="scientific">Phytophthora nicotianae P1976</name>
    <dbReference type="NCBI Taxonomy" id="1317066"/>
    <lineage>
        <taxon>Eukaryota</taxon>
        <taxon>Sar</taxon>
        <taxon>Stramenopiles</taxon>
        <taxon>Oomycota</taxon>
        <taxon>Peronosporomycetes</taxon>
        <taxon>Peronosporales</taxon>
        <taxon>Peronosporaceae</taxon>
        <taxon>Phytophthora</taxon>
    </lineage>
</organism>
<proteinExistence type="predicted"/>
<evidence type="ECO:0000313" key="1">
    <source>
        <dbReference type="EMBL" id="ETO66920.1"/>
    </source>
</evidence>
<reference evidence="1 2" key="1">
    <citation type="submission" date="2013-11" db="EMBL/GenBank/DDBJ databases">
        <title>The Genome Sequence of Phytophthora parasitica P1976.</title>
        <authorList>
            <consortium name="The Broad Institute Genomics Platform"/>
            <person name="Russ C."/>
            <person name="Tyler B."/>
            <person name="Panabieres F."/>
            <person name="Shan W."/>
            <person name="Tripathy S."/>
            <person name="Grunwald N."/>
            <person name="Machado M."/>
            <person name="Johnson C.S."/>
            <person name="Walker B."/>
            <person name="Young S."/>
            <person name="Zeng Q."/>
            <person name="Gargeya S."/>
            <person name="Fitzgerald M."/>
            <person name="Haas B."/>
            <person name="Abouelleil A."/>
            <person name="Allen A.W."/>
            <person name="Alvarado L."/>
            <person name="Arachchi H.M."/>
            <person name="Berlin A.M."/>
            <person name="Chapman S.B."/>
            <person name="Gainer-Dewar J."/>
            <person name="Goldberg J."/>
            <person name="Griggs A."/>
            <person name="Gujja S."/>
            <person name="Hansen M."/>
            <person name="Howarth C."/>
            <person name="Imamovic A."/>
            <person name="Ireland A."/>
            <person name="Larimer J."/>
            <person name="McCowan C."/>
            <person name="Murphy C."/>
            <person name="Pearson M."/>
            <person name="Poon T.W."/>
            <person name="Priest M."/>
            <person name="Roberts A."/>
            <person name="Saif S."/>
            <person name="Shea T."/>
            <person name="Sisk P."/>
            <person name="Sykes S."/>
            <person name="Wortman J."/>
            <person name="Nusbaum C."/>
            <person name="Birren B."/>
        </authorList>
    </citation>
    <scope>NUCLEOTIDE SEQUENCE [LARGE SCALE GENOMIC DNA]</scope>
    <source>
        <strain evidence="1 2">P1976</strain>
    </source>
</reference>
<dbReference type="Proteomes" id="UP000028582">
    <property type="component" value="Unassembled WGS sequence"/>
</dbReference>
<comment type="caution">
    <text evidence="1">The sequence shown here is derived from an EMBL/GenBank/DDBJ whole genome shotgun (WGS) entry which is preliminary data.</text>
</comment>
<protein>
    <submittedName>
        <fullName evidence="1">Uncharacterized protein</fullName>
    </submittedName>
</protein>
<dbReference type="EMBL" id="ANJA01002954">
    <property type="protein sequence ID" value="ETO66920.1"/>
    <property type="molecule type" value="Genomic_DNA"/>
</dbReference>